<feature type="domain" description="Histidine kinase" evidence="8">
    <location>
        <begin position="304"/>
        <end position="497"/>
    </location>
</feature>
<dbReference type="Gene3D" id="3.30.450.20">
    <property type="entry name" value="PAS domain"/>
    <property type="match status" value="1"/>
</dbReference>
<keyword evidence="10" id="KW-1185">Reference proteome</keyword>
<dbReference type="InterPro" id="IPR000014">
    <property type="entry name" value="PAS"/>
</dbReference>
<evidence type="ECO:0000256" key="2">
    <source>
        <dbReference type="ARBA" id="ARBA00012438"/>
    </source>
</evidence>
<dbReference type="STRING" id="1344003.SAMN05445060_2429"/>
<dbReference type="InterPro" id="IPR011495">
    <property type="entry name" value="Sig_transdc_His_kin_sub2_dim/P"/>
</dbReference>
<comment type="catalytic activity">
    <reaction evidence="1">
        <text>ATP + protein L-histidine = ADP + protein N-phospho-L-histidine.</text>
        <dbReference type="EC" id="2.7.13.3"/>
    </reaction>
</comment>
<dbReference type="Gene3D" id="3.30.450.280">
    <property type="entry name" value="GAF domain"/>
    <property type="match status" value="1"/>
</dbReference>
<accession>A0A1N7FYT9</accession>
<organism evidence="9 10">
    <name type="scientific">Williamsia sterculiae</name>
    <dbReference type="NCBI Taxonomy" id="1344003"/>
    <lineage>
        <taxon>Bacteria</taxon>
        <taxon>Bacillati</taxon>
        <taxon>Actinomycetota</taxon>
        <taxon>Actinomycetes</taxon>
        <taxon>Mycobacteriales</taxon>
        <taxon>Nocardiaceae</taxon>
        <taxon>Williamsia</taxon>
    </lineage>
</organism>
<dbReference type="InterPro" id="IPR036890">
    <property type="entry name" value="HATPase_C_sf"/>
</dbReference>
<dbReference type="InterPro" id="IPR035965">
    <property type="entry name" value="PAS-like_dom_sf"/>
</dbReference>
<dbReference type="Proteomes" id="UP000186218">
    <property type="component" value="Unassembled WGS sequence"/>
</dbReference>
<keyword evidence="7" id="KW-0067">ATP-binding</keyword>
<evidence type="ECO:0000256" key="7">
    <source>
        <dbReference type="ARBA" id="ARBA00022840"/>
    </source>
</evidence>
<dbReference type="CDD" id="cd00130">
    <property type="entry name" value="PAS"/>
    <property type="match status" value="1"/>
</dbReference>
<dbReference type="GO" id="GO:0005524">
    <property type="term" value="F:ATP binding"/>
    <property type="evidence" value="ECO:0007669"/>
    <property type="project" value="UniProtKB-KW"/>
</dbReference>
<keyword evidence="4" id="KW-0808">Transferase</keyword>
<dbReference type="SUPFAM" id="SSF55874">
    <property type="entry name" value="ATPase domain of HSP90 chaperone/DNA topoisomerase II/histidine kinase"/>
    <property type="match status" value="1"/>
</dbReference>
<dbReference type="GO" id="GO:0004673">
    <property type="term" value="F:protein histidine kinase activity"/>
    <property type="evidence" value="ECO:0007669"/>
    <property type="project" value="UniProtKB-EC"/>
</dbReference>
<dbReference type="EMBL" id="FTNT01000006">
    <property type="protein sequence ID" value="SIS05491.1"/>
    <property type="molecule type" value="Genomic_DNA"/>
</dbReference>
<gene>
    <name evidence="9" type="ORF">SAMN05445060_2429</name>
</gene>
<evidence type="ECO:0000256" key="1">
    <source>
        <dbReference type="ARBA" id="ARBA00000085"/>
    </source>
</evidence>
<dbReference type="PANTHER" id="PTHR41523">
    <property type="entry name" value="TWO-COMPONENT SYSTEM SENSOR PROTEIN"/>
    <property type="match status" value="1"/>
</dbReference>
<dbReference type="InterPro" id="IPR022066">
    <property type="entry name" value="PdtaS_GAF"/>
</dbReference>
<dbReference type="SMART" id="SM00387">
    <property type="entry name" value="HATPase_c"/>
    <property type="match status" value="1"/>
</dbReference>
<dbReference type="EC" id="2.7.13.3" evidence="2"/>
<dbReference type="PANTHER" id="PTHR41523:SF8">
    <property type="entry name" value="ETHYLENE RESPONSE SENSOR PROTEIN"/>
    <property type="match status" value="1"/>
</dbReference>
<keyword evidence="6 9" id="KW-0418">Kinase</keyword>
<dbReference type="InterPro" id="IPR003594">
    <property type="entry name" value="HATPase_dom"/>
</dbReference>
<evidence type="ECO:0000256" key="4">
    <source>
        <dbReference type="ARBA" id="ARBA00022679"/>
    </source>
</evidence>
<evidence type="ECO:0000313" key="9">
    <source>
        <dbReference type="EMBL" id="SIS05491.1"/>
    </source>
</evidence>
<keyword evidence="5" id="KW-0547">Nucleotide-binding</keyword>
<dbReference type="SMART" id="SM00911">
    <property type="entry name" value="HWE_HK"/>
    <property type="match status" value="1"/>
</dbReference>
<dbReference type="InterPro" id="IPR005467">
    <property type="entry name" value="His_kinase_dom"/>
</dbReference>
<dbReference type="Pfam" id="PF07568">
    <property type="entry name" value="HisKA_2"/>
    <property type="match status" value="1"/>
</dbReference>
<evidence type="ECO:0000256" key="3">
    <source>
        <dbReference type="ARBA" id="ARBA00022553"/>
    </source>
</evidence>
<proteinExistence type="predicted"/>
<sequence length="497" mass="53462">MSTLAELLAEHTHLSGDAAGHLQRVVAEWQLLADLSFADVVMYVRAEPTDSLICVAQCRPNTAPTVSPADAVGNIVTADDDPQAVAAFGIGRILREEDPTWIGSTAVRREAVPVRFRDTDDAVADPAVIAVLVRSVNLTTPRLPSPLELAYQDCAHDLCQMVCDGTFPQHEGNPRGLSTPRAGDGFVRIDDDGVVTYASPNALSAFHRMGWTKELSGNRLGDVIAALLTDPFESGEAVQMIAEAITGQEGMRIEADASRATVLIRAVPLRPRGARAGAAVLIRDVTEVKRRDRALISKDATIREIHHRVKNNLQSVSALLRLQSRRTDNVEARRALDEAVRRVASIALVHELLSGSVDEEVDLDTVLDQLIPVLGDVSPGDARVRIVRRTGIGVLHADLAMPLVMVLTEIIQNSAEHGFRSGQDGTVTVSAERTTRTLTVIVRDDGVGLPPGFDPERSDRLGLQIVHTLVRMELGGTLTLHDADGGGAEAVLTVPLH</sequence>
<dbReference type="Pfam" id="PF12282">
    <property type="entry name" value="GAF_PdtaS"/>
    <property type="match status" value="1"/>
</dbReference>
<dbReference type="InterPro" id="IPR013656">
    <property type="entry name" value="PAS_4"/>
</dbReference>
<dbReference type="Pfam" id="PF08448">
    <property type="entry name" value="PAS_4"/>
    <property type="match status" value="1"/>
</dbReference>
<dbReference type="OrthoDB" id="9767435at2"/>
<reference evidence="9 10" key="1">
    <citation type="submission" date="2017-01" db="EMBL/GenBank/DDBJ databases">
        <authorList>
            <person name="Mah S.A."/>
            <person name="Swanson W.J."/>
            <person name="Moy G.W."/>
            <person name="Vacquier V.D."/>
        </authorList>
    </citation>
    <scope>NUCLEOTIDE SEQUENCE [LARGE SCALE GENOMIC DNA]</scope>
    <source>
        <strain evidence="9 10">CPCC 203464</strain>
    </source>
</reference>
<dbReference type="InterPro" id="IPR038424">
    <property type="entry name" value="H_kinase_PdtaS_GAF_sf"/>
</dbReference>
<dbReference type="RefSeq" id="WP_076479773.1">
    <property type="nucleotide sequence ID" value="NZ_FTNT01000006.1"/>
</dbReference>
<dbReference type="InterPro" id="IPR011102">
    <property type="entry name" value="Sig_transdc_His_kinase_HWE"/>
</dbReference>
<evidence type="ECO:0000256" key="5">
    <source>
        <dbReference type="ARBA" id="ARBA00022741"/>
    </source>
</evidence>
<dbReference type="Gene3D" id="3.30.565.10">
    <property type="entry name" value="Histidine kinase-like ATPase, C-terminal domain"/>
    <property type="match status" value="1"/>
</dbReference>
<dbReference type="SUPFAM" id="SSF55785">
    <property type="entry name" value="PYP-like sensor domain (PAS domain)"/>
    <property type="match status" value="1"/>
</dbReference>
<evidence type="ECO:0000313" key="10">
    <source>
        <dbReference type="Proteomes" id="UP000186218"/>
    </source>
</evidence>
<evidence type="ECO:0000259" key="8">
    <source>
        <dbReference type="PROSITE" id="PS50109"/>
    </source>
</evidence>
<dbReference type="AlphaFoldDB" id="A0A1N7FYT9"/>
<evidence type="ECO:0000256" key="6">
    <source>
        <dbReference type="ARBA" id="ARBA00022777"/>
    </source>
</evidence>
<protein>
    <recommendedName>
        <fullName evidence="2">histidine kinase</fullName>
        <ecNumber evidence="2">2.7.13.3</ecNumber>
    </recommendedName>
</protein>
<name>A0A1N7FYT9_9NOCA</name>
<dbReference type="Pfam" id="PF02518">
    <property type="entry name" value="HATPase_c"/>
    <property type="match status" value="1"/>
</dbReference>
<dbReference type="PROSITE" id="PS50109">
    <property type="entry name" value="HIS_KIN"/>
    <property type="match status" value="1"/>
</dbReference>
<keyword evidence="3" id="KW-0597">Phosphoprotein</keyword>